<keyword evidence="3" id="KW-0694">RNA-binding</keyword>
<dbReference type="GO" id="GO:0006417">
    <property type="term" value="P:regulation of translation"/>
    <property type="evidence" value="ECO:0007669"/>
    <property type="project" value="UniProtKB-KW"/>
</dbReference>
<dbReference type="InterPro" id="IPR001313">
    <property type="entry name" value="Pumilio_RNA-bd_rpt"/>
</dbReference>
<dbReference type="Pfam" id="PF00806">
    <property type="entry name" value="PUF"/>
    <property type="match status" value="2"/>
</dbReference>
<dbReference type="AlphaFoldDB" id="C6TEK3"/>
<evidence type="ECO:0000256" key="2">
    <source>
        <dbReference type="ARBA" id="ARBA00022845"/>
    </source>
</evidence>
<dbReference type="Gene3D" id="1.25.10.10">
    <property type="entry name" value="Leucine-rich Repeat Variant"/>
    <property type="match status" value="1"/>
</dbReference>
<dbReference type="EMBL" id="BT096026">
    <property type="protein sequence ID" value="ACU20255.1"/>
    <property type="molecule type" value="mRNA"/>
</dbReference>
<dbReference type="SMART" id="SM00025">
    <property type="entry name" value="Pumilio"/>
    <property type="match status" value="2"/>
</dbReference>
<evidence type="ECO:0000256" key="4">
    <source>
        <dbReference type="PROSITE-ProRule" id="PRU00317"/>
    </source>
</evidence>
<dbReference type="PANTHER" id="PTHR12537">
    <property type="entry name" value="RNA BINDING PROTEIN PUMILIO-RELATED"/>
    <property type="match status" value="1"/>
</dbReference>
<evidence type="ECO:0000256" key="1">
    <source>
        <dbReference type="ARBA" id="ARBA00022737"/>
    </source>
</evidence>
<keyword evidence="2" id="KW-0810">Translation regulation</keyword>
<evidence type="ECO:0000259" key="5">
    <source>
        <dbReference type="PROSITE" id="PS50303"/>
    </source>
</evidence>
<dbReference type="GO" id="GO:0003723">
    <property type="term" value="F:RNA binding"/>
    <property type="evidence" value="ECO:0007669"/>
    <property type="project" value="UniProtKB-KW"/>
</dbReference>
<dbReference type="InterPro" id="IPR016024">
    <property type="entry name" value="ARM-type_fold"/>
</dbReference>
<accession>C6TEK3</accession>
<feature type="repeat" description="Pumilio" evidence="4">
    <location>
        <begin position="134"/>
        <end position="169"/>
    </location>
</feature>
<proteinExistence type="evidence at transcript level"/>
<reference evidence="6" key="1">
    <citation type="submission" date="2009-08" db="EMBL/GenBank/DDBJ databases">
        <authorList>
            <person name="Cheung F."/>
            <person name="Xiao Y."/>
            <person name="Chan A."/>
            <person name="Moskal W."/>
            <person name="Town C.D."/>
        </authorList>
    </citation>
    <scope>NUCLEOTIDE SEQUENCE</scope>
</reference>
<dbReference type="InterPro" id="IPR011989">
    <property type="entry name" value="ARM-like"/>
</dbReference>
<feature type="repeat" description="Pumilio" evidence="4">
    <location>
        <begin position="170"/>
        <end position="211"/>
    </location>
</feature>
<protein>
    <recommendedName>
        <fullName evidence="5">PUM-HD domain-containing protein</fullName>
    </recommendedName>
</protein>
<dbReference type="PANTHER" id="PTHR12537:SF119">
    <property type="entry name" value="PUMILIO HOMOLOG 6, CHLOROPLASTIC"/>
    <property type="match status" value="1"/>
</dbReference>
<feature type="domain" description="PUM-HD" evidence="5">
    <location>
        <begin position="1"/>
        <end position="237"/>
    </location>
</feature>
<sequence length="246" mass="27394">MATESPIRISEAGSKWPSLKEAATFGSPSRHMATEDLGIFLNGHRFHGSGKDAVPNRSGSAPPSMEGSFLAIENLLSQNTTRNASLGSRNRAMQKYDSGKGSFHLSQGTLATHKEESEDDLTQKPQERSQIIHKLSGHIFQLSLHKFASNVVEKCLEYGDATDRQLLIAEIVGHDKQNDNLLTMMKDQFANYVIQKVFEICSENQRATLLSRIRLHAHALKKYTYGKHIVARFEQLLGEENQTNGS</sequence>
<dbReference type="SUPFAM" id="SSF48371">
    <property type="entry name" value="ARM repeat"/>
    <property type="match status" value="1"/>
</dbReference>
<evidence type="ECO:0000256" key="3">
    <source>
        <dbReference type="ARBA" id="ARBA00022884"/>
    </source>
</evidence>
<dbReference type="ExpressionAtlas" id="C6TEK3">
    <property type="expression patterns" value="baseline and differential"/>
</dbReference>
<organism evidence="6">
    <name type="scientific">Glycine max</name>
    <name type="common">Soybean</name>
    <name type="synonym">Glycine hispida</name>
    <dbReference type="NCBI Taxonomy" id="3847"/>
    <lineage>
        <taxon>Eukaryota</taxon>
        <taxon>Viridiplantae</taxon>
        <taxon>Streptophyta</taxon>
        <taxon>Embryophyta</taxon>
        <taxon>Tracheophyta</taxon>
        <taxon>Spermatophyta</taxon>
        <taxon>Magnoliopsida</taxon>
        <taxon>eudicotyledons</taxon>
        <taxon>Gunneridae</taxon>
        <taxon>Pentapetalae</taxon>
        <taxon>rosids</taxon>
        <taxon>fabids</taxon>
        <taxon>Fabales</taxon>
        <taxon>Fabaceae</taxon>
        <taxon>Papilionoideae</taxon>
        <taxon>50 kb inversion clade</taxon>
        <taxon>NPAAA clade</taxon>
        <taxon>indigoferoid/millettioid clade</taxon>
        <taxon>Phaseoleae</taxon>
        <taxon>Glycine</taxon>
        <taxon>Glycine subgen. Soja</taxon>
    </lineage>
</organism>
<dbReference type="PROSITE" id="PS50303">
    <property type="entry name" value="PUM_HD"/>
    <property type="match status" value="1"/>
</dbReference>
<keyword evidence="1" id="KW-0677">Repeat</keyword>
<evidence type="ECO:0000313" key="6">
    <source>
        <dbReference type="EMBL" id="ACU20255.1"/>
    </source>
</evidence>
<dbReference type="PROSITE" id="PS50302">
    <property type="entry name" value="PUM"/>
    <property type="match status" value="2"/>
</dbReference>
<name>C6TEK3_SOYBN</name>
<dbReference type="InterPro" id="IPR033133">
    <property type="entry name" value="PUM-HD"/>
</dbReference>